<dbReference type="Gene3D" id="3.40.50.1010">
    <property type="entry name" value="5'-nuclease"/>
    <property type="match status" value="1"/>
</dbReference>
<reference evidence="4" key="1">
    <citation type="submission" date="2019-02" db="EMBL/GenBank/DDBJ databases">
        <authorList>
            <person name="Gruber-Vodicka R. H."/>
            <person name="Seah K. B. B."/>
        </authorList>
    </citation>
    <scope>NUCLEOTIDE SEQUENCE</scope>
    <source>
        <strain evidence="2">BECK_BZ163</strain>
        <strain evidence="4">BECK_BZ164</strain>
        <strain evidence="3">BECK_BZ165</strain>
    </source>
</reference>
<dbReference type="EMBL" id="CAADFA010000089">
    <property type="protein sequence ID" value="VFJ50820.1"/>
    <property type="molecule type" value="Genomic_DNA"/>
</dbReference>
<dbReference type="AlphaFoldDB" id="A0A450W010"/>
<evidence type="ECO:0000313" key="3">
    <source>
        <dbReference type="EMBL" id="VFJ50820.1"/>
    </source>
</evidence>
<evidence type="ECO:0000313" key="2">
    <source>
        <dbReference type="EMBL" id="VFJ50661.1"/>
    </source>
</evidence>
<dbReference type="Pfam" id="PF01850">
    <property type="entry name" value="PIN"/>
    <property type="match status" value="1"/>
</dbReference>
<dbReference type="SUPFAM" id="SSF88723">
    <property type="entry name" value="PIN domain-like"/>
    <property type="match status" value="1"/>
</dbReference>
<dbReference type="EMBL" id="CAADEZ010000086">
    <property type="protein sequence ID" value="VFJ50661.1"/>
    <property type="molecule type" value="Genomic_DNA"/>
</dbReference>
<sequence>MSDKCFVDTNLWIYLYSEDKRATTVERLVDKHFHQVIISTQVLGECYSAMIRKRLCTPDRATNIIDSLMESFEVAVISVPTVKRAVGIQRRYGFSYYDSQMIAAALEQGCAILYSEDMHHGQVLEGSLTIINPFQ</sequence>
<dbReference type="InterPro" id="IPR002716">
    <property type="entry name" value="PIN_dom"/>
</dbReference>
<dbReference type="InterPro" id="IPR029060">
    <property type="entry name" value="PIN-like_dom_sf"/>
</dbReference>
<accession>A0A450W010</accession>
<gene>
    <name evidence="2" type="ORF">BECKFM1743A_GA0114220_100868</name>
    <name evidence="4" type="ORF">BECKFM1743B_GA0114221_101374</name>
    <name evidence="3" type="ORF">BECKFM1743C_GA0114222_100898</name>
</gene>
<proteinExistence type="predicted"/>
<dbReference type="EMBL" id="CAADFL010000137">
    <property type="protein sequence ID" value="VFK10352.1"/>
    <property type="molecule type" value="Genomic_DNA"/>
</dbReference>
<protein>
    <submittedName>
        <fullName evidence="4">Predicted nucleic acid-binding protein, contains PIN domain</fullName>
    </submittedName>
</protein>
<organism evidence="4">
    <name type="scientific">Candidatus Kentrum sp. FM</name>
    <dbReference type="NCBI Taxonomy" id="2126340"/>
    <lineage>
        <taxon>Bacteria</taxon>
        <taxon>Pseudomonadati</taxon>
        <taxon>Pseudomonadota</taxon>
        <taxon>Gammaproteobacteria</taxon>
        <taxon>Candidatus Kentrum</taxon>
    </lineage>
</organism>
<name>A0A450W010_9GAMM</name>
<evidence type="ECO:0000313" key="4">
    <source>
        <dbReference type="EMBL" id="VFK10352.1"/>
    </source>
</evidence>
<evidence type="ECO:0000259" key="1">
    <source>
        <dbReference type="Pfam" id="PF01850"/>
    </source>
</evidence>
<dbReference type="CDD" id="cd18692">
    <property type="entry name" value="PIN_VapC-like"/>
    <property type="match status" value="1"/>
</dbReference>
<feature type="domain" description="PIN" evidence="1">
    <location>
        <begin position="6"/>
        <end position="117"/>
    </location>
</feature>